<evidence type="ECO:0000256" key="2">
    <source>
        <dbReference type="SAM" id="MobiDB-lite"/>
    </source>
</evidence>
<dbReference type="PANTHER" id="PTHR47303:SF1">
    <property type="entry name" value="NF-KAPPA-B INHIBITOR BETA"/>
    <property type="match status" value="1"/>
</dbReference>
<organism evidence="3 4">
    <name type="scientific">Cervus elaphus hippelaphus</name>
    <name type="common">European red deer</name>
    <dbReference type="NCBI Taxonomy" id="46360"/>
    <lineage>
        <taxon>Eukaryota</taxon>
        <taxon>Metazoa</taxon>
        <taxon>Chordata</taxon>
        <taxon>Craniata</taxon>
        <taxon>Vertebrata</taxon>
        <taxon>Euteleostomi</taxon>
        <taxon>Mammalia</taxon>
        <taxon>Eutheria</taxon>
        <taxon>Laurasiatheria</taxon>
        <taxon>Artiodactyla</taxon>
        <taxon>Ruminantia</taxon>
        <taxon>Pecora</taxon>
        <taxon>Cervidae</taxon>
        <taxon>Cervinae</taxon>
        <taxon>Cervus</taxon>
    </lineage>
</organism>
<feature type="region of interest" description="Disordered" evidence="2">
    <location>
        <begin position="77"/>
        <end position="109"/>
    </location>
</feature>
<evidence type="ECO:0000313" key="4">
    <source>
        <dbReference type="Proteomes" id="UP000242450"/>
    </source>
</evidence>
<feature type="region of interest" description="Disordered" evidence="2">
    <location>
        <begin position="203"/>
        <end position="286"/>
    </location>
</feature>
<evidence type="ECO:0000256" key="1">
    <source>
        <dbReference type="PROSITE-ProRule" id="PRU00023"/>
    </source>
</evidence>
<evidence type="ECO:0000313" key="3">
    <source>
        <dbReference type="EMBL" id="OWK15595.1"/>
    </source>
</evidence>
<dbReference type="SUPFAM" id="SSF48403">
    <property type="entry name" value="Ankyrin repeat"/>
    <property type="match status" value="2"/>
</dbReference>
<dbReference type="InterPro" id="IPR002110">
    <property type="entry name" value="Ankyrin_rpt"/>
</dbReference>
<dbReference type="Proteomes" id="UP000242450">
    <property type="component" value="Chromosome 4"/>
</dbReference>
<dbReference type="Gene3D" id="1.25.40.20">
    <property type="entry name" value="Ankyrin repeat-containing domain"/>
    <property type="match status" value="2"/>
</dbReference>
<proteinExistence type="predicted"/>
<reference evidence="3 4" key="1">
    <citation type="journal article" date="2018" name="Mol. Genet. Genomics">
        <title>The red deer Cervus elaphus genome CerEla1.0: sequencing, annotating, genes, and chromosomes.</title>
        <authorList>
            <person name="Bana N.A."/>
            <person name="Nyiri A."/>
            <person name="Nagy J."/>
            <person name="Frank K."/>
            <person name="Nagy T."/>
            <person name="Steger V."/>
            <person name="Schiller M."/>
            <person name="Lakatos P."/>
            <person name="Sugar L."/>
            <person name="Horn P."/>
            <person name="Barta E."/>
            <person name="Orosz L."/>
        </authorList>
    </citation>
    <scope>NUCLEOTIDE SEQUENCE [LARGE SCALE GENOMIC DNA]</scope>
    <source>
        <strain evidence="3">Hungarian</strain>
    </source>
</reference>
<feature type="compositionally biased region" description="Acidic residues" evidence="2">
    <location>
        <begin position="237"/>
        <end position="250"/>
    </location>
</feature>
<dbReference type="OrthoDB" id="20727at2759"/>
<accession>A0A212DBJ1</accession>
<dbReference type="SMART" id="SM00248">
    <property type="entry name" value="ANK"/>
    <property type="match status" value="4"/>
</dbReference>
<name>A0A212DBJ1_CEREH</name>
<gene>
    <name evidence="3" type="ORF">Celaphus_00004433</name>
</gene>
<protein>
    <submittedName>
        <fullName evidence="3">Uncharacterized protein</fullName>
    </submittedName>
</protein>
<dbReference type="PROSITE" id="PS50297">
    <property type="entry name" value="ANK_REP_REGION"/>
    <property type="match status" value="2"/>
</dbReference>
<dbReference type="Pfam" id="PF12796">
    <property type="entry name" value="Ank_2"/>
    <property type="match status" value="2"/>
</dbReference>
<dbReference type="PROSITE" id="PS50088">
    <property type="entry name" value="ANK_REPEAT"/>
    <property type="match status" value="2"/>
</dbReference>
<dbReference type="PANTHER" id="PTHR47303">
    <property type="match status" value="1"/>
</dbReference>
<dbReference type="InterPro" id="IPR036770">
    <property type="entry name" value="Ankyrin_rpt-contain_sf"/>
</dbReference>
<feature type="repeat" description="ANK" evidence="1">
    <location>
        <begin position="19"/>
        <end position="51"/>
    </location>
</feature>
<feature type="repeat" description="ANK" evidence="1">
    <location>
        <begin position="147"/>
        <end position="179"/>
    </location>
</feature>
<dbReference type="AlphaFoldDB" id="A0A212DBJ1"/>
<sequence>MVRLLQEAGADLNKPEPTCGRSPLHLAVEAQAADVLELLLKAGADPAVRMYGGRTPLGSATLRPNAILARLLRAHGAPEPEDEDKPGPCSSSSSDSESGDEGVSQERVGGPAGGALHLAVIHQHEPFLDFLLGFAAGTEYLDLQNDLGQTALHLAAILEEASAVEKLYAAGASLLVAERGGHTALHLACRVGAHACARVLLQPRPQRPRGAPKTYLAQGSDHTPDTDHTPIALYSDPDVEKEEDESEEDWTLQLEAENYEGEGPRSPRRAPAPNKSEGTWLWARLS</sequence>
<dbReference type="EMBL" id="MKHE01000004">
    <property type="protein sequence ID" value="OWK15595.1"/>
    <property type="molecule type" value="Genomic_DNA"/>
</dbReference>
<keyword evidence="4" id="KW-1185">Reference proteome</keyword>
<keyword evidence="1" id="KW-0040">ANK repeat</keyword>
<comment type="caution">
    <text evidence="3">The sequence shown here is derived from an EMBL/GenBank/DDBJ whole genome shotgun (WGS) entry which is preliminary data.</text>
</comment>